<evidence type="ECO:0000256" key="1">
    <source>
        <dbReference type="ARBA" id="ARBA00004571"/>
    </source>
</evidence>
<comment type="caution">
    <text evidence="16">The sequence shown here is derived from an EMBL/GenBank/DDBJ whole genome shotgun (WGS) entry which is preliminary data.</text>
</comment>
<feature type="chain" id="PRO_5046496072" evidence="13">
    <location>
        <begin position="22"/>
        <end position="652"/>
    </location>
</feature>
<dbReference type="PROSITE" id="PS01156">
    <property type="entry name" value="TONB_DEPENDENT_REC_2"/>
    <property type="match status" value="1"/>
</dbReference>
<evidence type="ECO:0000313" key="17">
    <source>
        <dbReference type="Proteomes" id="UP001441944"/>
    </source>
</evidence>
<evidence type="ECO:0000313" key="16">
    <source>
        <dbReference type="EMBL" id="GAA6196407.1"/>
    </source>
</evidence>
<dbReference type="RefSeq" id="WP_353399211.1">
    <property type="nucleotide sequence ID" value="NZ_BAABWU010000006.1"/>
</dbReference>
<feature type="short sequence motif" description="TonB C-terminal box" evidence="11">
    <location>
        <begin position="635"/>
        <end position="652"/>
    </location>
</feature>
<organism evidence="16 17">
    <name type="scientific">Pseudophaeobacter arcticus</name>
    <dbReference type="NCBI Taxonomy" id="385492"/>
    <lineage>
        <taxon>Bacteria</taxon>
        <taxon>Pseudomonadati</taxon>
        <taxon>Pseudomonadota</taxon>
        <taxon>Alphaproteobacteria</taxon>
        <taxon>Rhodobacterales</taxon>
        <taxon>Paracoccaceae</taxon>
        <taxon>Pseudophaeobacter</taxon>
    </lineage>
</organism>
<keyword evidence="5 10" id="KW-0812">Transmembrane</keyword>
<evidence type="ECO:0000256" key="7">
    <source>
        <dbReference type="ARBA" id="ARBA00023077"/>
    </source>
</evidence>
<reference evidence="16 17" key="1">
    <citation type="submission" date="2024-04" db="EMBL/GenBank/DDBJ databases">
        <title>Draft genome sequence of Pseudophaeobacter arcticus NBRC 116598.</title>
        <authorList>
            <person name="Miyakawa T."/>
            <person name="Kusuya Y."/>
            <person name="Miura T."/>
        </authorList>
    </citation>
    <scope>NUCLEOTIDE SEQUENCE [LARGE SCALE GENOMIC DNA]</scope>
    <source>
        <strain evidence="16 17">SU-CL00105</strain>
    </source>
</reference>
<evidence type="ECO:0000256" key="10">
    <source>
        <dbReference type="PROSITE-ProRule" id="PRU01360"/>
    </source>
</evidence>
<dbReference type="InterPro" id="IPR010917">
    <property type="entry name" value="TonB_rcpt_CS"/>
</dbReference>
<keyword evidence="17" id="KW-1185">Reference proteome</keyword>
<dbReference type="InterPro" id="IPR012910">
    <property type="entry name" value="Plug_dom"/>
</dbReference>
<evidence type="ECO:0000259" key="15">
    <source>
        <dbReference type="Pfam" id="PF07715"/>
    </source>
</evidence>
<dbReference type="Proteomes" id="UP001441944">
    <property type="component" value="Unassembled WGS sequence"/>
</dbReference>
<evidence type="ECO:0000256" key="12">
    <source>
        <dbReference type="RuleBase" id="RU003357"/>
    </source>
</evidence>
<keyword evidence="6 13" id="KW-0732">Signal</keyword>
<dbReference type="InterPro" id="IPR000531">
    <property type="entry name" value="Beta-barrel_TonB"/>
</dbReference>
<comment type="similarity">
    <text evidence="2 10 12">Belongs to the TonB-dependent receptor family.</text>
</comment>
<evidence type="ECO:0000256" key="11">
    <source>
        <dbReference type="PROSITE-ProRule" id="PRU10144"/>
    </source>
</evidence>
<dbReference type="Pfam" id="PF07715">
    <property type="entry name" value="Plug"/>
    <property type="match status" value="1"/>
</dbReference>
<keyword evidence="16" id="KW-0675">Receptor</keyword>
<dbReference type="Gene3D" id="2.170.130.10">
    <property type="entry name" value="TonB-dependent receptor, plug domain"/>
    <property type="match status" value="1"/>
</dbReference>
<dbReference type="PROSITE" id="PS52016">
    <property type="entry name" value="TONB_DEPENDENT_REC_3"/>
    <property type="match status" value="1"/>
</dbReference>
<keyword evidence="3 10" id="KW-0813">Transport</keyword>
<evidence type="ECO:0000256" key="2">
    <source>
        <dbReference type="ARBA" id="ARBA00009810"/>
    </source>
</evidence>
<feature type="domain" description="TonB-dependent receptor plug" evidence="15">
    <location>
        <begin position="45"/>
        <end position="138"/>
    </location>
</feature>
<keyword evidence="7 12" id="KW-0798">TonB box</keyword>
<name>A0ABQ0AKK5_9RHOB</name>
<evidence type="ECO:0000256" key="13">
    <source>
        <dbReference type="SAM" id="SignalP"/>
    </source>
</evidence>
<dbReference type="SUPFAM" id="SSF56935">
    <property type="entry name" value="Porins"/>
    <property type="match status" value="1"/>
</dbReference>
<evidence type="ECO:0000256" key="8">
    <source>
        <dbReference type="ARBA" id="ARBA00023136"/>
    </source>
</evidence>
<evidence type="ECO:0000256" key="6">
    <source>
        <dbReference type="ARBA" id="ARBA00022729"/>
    </source>
</evidence>
<protein>
    <submittedName>
        <fullName evidence="16">TonB-dependent receptor</fullName>
    </submittedName>
</protein>
<dbReference type="EMBL" id="BAABWU010000006">
    <property type="protein sequence ID" value="GAA6196407.1"/>
    <property type="molecule type" value="Genomic_DNA"/>
</dbReference>
<sequence length="652" mass="70045">MATKKLSLFLLMSTALVPALAAADDILLDPINVTGDVENQHGTVSLSGETLEDLSPREMSDLFAGEASVMSSVIPTGNKTYVNGLDSSMMNVTIDGTLQGDGVFHHATTGMYDPALFKAATIKPGVTAADHGPRANAGSIAYETKDAADLLQEGDNFGGVASLSYDSNSAAFRRDLTLYGRQGAFEYILYGSKATGDDYQDGAGTTYRGSAADLTSFLGKIAYQWDNGYRLEFSGSESQDSGWRQARPNFGDLTTAVFPLFDTKVEQSNYSLTLKNENATGGFSPEFHLGFSSSLLDQGDPVDPSYTRPLWGGEVETWNGKIQNEFLFGNHSLTAGIDFFEQQGTGGAIQGRYTDPALVGGSFGPYSEKTSNVGIFAQMRSELSDVFSLSYGLRADHQNFTGWDGTKLSDDGFSYNISGSYALSDAVTLEAAYSQVWGGFELGETAIINYSYPWVNYAGMQAQETENLRIGLKVNTGNWDASFALFRTDAENIRTRNSADQASASNIVTEGVDAALGYSFASGYLRGTYSYADVTQDGQISTTTNYYAAQPMGHILAIQGAFDVATDWRVGGTAEAALSLDLANVTLPGYEVVNLFAEYKPARVQGLTVRAEINNLYDSYYISRATQGSDNGRVLAYGEPGRSLAVTARLAF</sequence>
<keyword evidence="4 10" id="KW-1134">Transmembrane beta strand</keyword>
<dbReference type="InterPro" id="IPR036942">
    <property type="entry name" value="Beta-barrel_TonB_sf"/>
</dbReference>
<feature type="signal peptide" evidence="13">
    <location>
        <begin position="1"/>
        <end position="21"/>
    </location>
</feature>
<dbReference type="PANTHER" id="PTHR30069:SF41">
    <property type="entry name" value="HEME_HEMOPEXIN UTILIZATION PROTEIN C"/>
    <property type="match status" value="1"/>
</dbReference>
<keyword evidence="8 10" id="KW-0472">Membrane</keyword>
<evidence type="ECO:0000256" key="4">
    <source>
        <dbReference type="ARBA" id="ARBA00022452"/>
    </source>
</evidence>
<comment type="subcellular location">
    <subcellularLocation>
        <location evidence="1 10">Cell outer membrane</location>
        <topology evidence="1 10">Multi-pass membrane protein</topology>
    </subcellularLocation>
</comment>
<evidence type="ECO:0000256" key="9">
    <source>
        <dbReference type="ARBA" id="ARBA00023237"/>
    </source>
</evidence>
<feature type="domain" description="TonB-dependent receptor-like beta-barrel" evidence="14">
    <location>
        <begin position="242"/>
        <end position="616"/>
    </location>
</feature>
<keyword evidence="9 10" id="KW-0998">Cell outer membrane</keyword>
<gene>
    <name evidence="16" type="ORF">NBRC116598_18510</name>
</gene>
<dbReference type="InterPro" id="IPR039426">
    <property type="entry name" value="TonB-dep_rcpt-like"/>
</dbReference>
<dbReference type="InterPro" id="IPR037066">
    <property type="entry name" value="Plug_dom_sf"/>
</dbReference>
<proteinExistence type="inferred from homology"/>
<dbReference type="PANTHER" id="PTHR30069">
    <property type="entry name" value="TONB-DEPENDENT OUTER MEMBRANE RECEPTOR"/>
    <property type="match status" value="1"/>
</dbReference>
<evidence type="ECO:0000259" key="14">
    <source>
        <dbReference type="Pfam" id="PF00593"/>
    </source>
</evidence>
<dbReference type="Pfam" id="PF00593">
    <property type="entry name" value="TonB_dep_Rec_b-barrel"/>
    <property type="match status" value="1"/>
</dbReference>
<evidence type="ECO:0000256" key="3">
    <source>
        <dbReference type="ARBA" id="ARBA00022448"/>
    </source>
</evidence>
<accession>A0ABQ0AKK5</accession>
<dbReference type="Gene3D" id="2.40.170.20">
    <property type="entry name" value="TonB-dependent receptor, beta-barrel domain"/>
    <property type="match status" value="1"/>
</dbReference>
<evidence type="ECO:0000256" key="5">
    <source>
        <dbReference type="ARBA" id="ARBA00022692"/>
    </source>
</evidence>